<dbReference type="AlphaFoldDB" id="A0AA47M1K3"/>
<evidence type="ECO:0000259" key="7">
    <source>
        <dbReference type="Pfam" id="PF21588"/>
    </source>
</evidence>
<feature type="domain" description="AP5B1 middle" evidence="7">
    <location>
        <begin position="272"/>
        <end position="661"/>
    </location>
</feature>
<dbReference type="EMBL" id="JAOPHQ010006328">
    <property type="protein sequence ID" value="KAK0131904.1"/>
    <property type="molecule type" value="Genomic_DNA"/>
</dbReference>
<evidence type="ECO:0000256" key="3">
    <source>
        <dbReference type="ARBA" id="ARBA00022927"/>
    </source>
</evidence>
<proteinExistence type="predicted"/>
<dbReference type="Pfam" id="PF21588">
    <property type="entry name" value="AP5B1_middle"/>
    <property type="match status" value="1"/>
</dbReference>
<feature type="domain" description="AP5B1 C-terminal" evidence="9">
    <location>
        <begin position="873"/>
        <end position="980"/>
    </location>
</feature>
<dbReference type="InterPro" id="IPR038741">
    <property type="entry name" value="AP5B1"/>
</dbReference>
<dbReference type="GO" id="GO:0016197">
    <property type="term" value="P:endosomal transport"/>
    <property type="evidence" value="ECO:0007669"/>
    <property type="project" value="InterPro"/>
</dbReference>
<keyword evidence="3" id="KW-0653">Protein transport</keyword>
<protein>
    <recommendedName>
        <fullName evidence="1">AP-5 complex subunit beta-1</fullName>
    </recommendedName>
    <alternativeName>
        <fullName evidence="4">Adaptor-related protein complex 5 beta subunit</fullName>
    </alternativeName>
</protein>
<feature type="domain" description="AP-5 complex subunit beta-1 N-terminal" evidence="6">
    <location>
        <begin position="68"/>
        <end position="120"/>
    </location>
</feature>
<dbReference type="InterPro" id="IPR048980">
    <property type="entry name" value="AP5B1_barrel"/>
</dbReference>
<organism evidence="10 11">
    <name type="scientific">Merluccius polli</name>
    <name type="common">Benguela hake</name>
    <name type="synonym">Merluccius cadenati</name>
    <dbReference type="NCBI Taxonomy" id="89951"/>
    <lineage>
        <taxon>Eukaryota</taxon>
        <taxon>Metazoa</taxon>
        <taxon>Chordata</taxon>
        <taxon>Craniata</taxon>
        <taxon>Vertebrata</taxon>
        <taxon>Euteleostomi</taxon>
        <taxon>Actinopterygii</taxon>
        <taxon>Neopterygii</taxon>
        <taxon>Teleostei</taxon>
        <taxon>Neoteleostei</taxon>
        <taxon>Acanthomorphata</taxon>
        <taxon>Zeiogadaria</taxon>
        <taxon>Gadariae</taxon>
        <taxon>Gadiformes</taxon>
        <taxon>Gadoidei</taxon>
        <taxon>Merlucciidae</taxon>
        <taxon>Merluccius</taxon>
    </lineage>
</organism>
<dbReference type="Pfam" id="PF21590">
    <property type="entry name" value="AP5B1_C"/>
    <property type="match status" value="1"/>
</dbReference>
<evidence type="ECO:0000313" key="10">
    <source>
        <dbReference type="EMBL" id="KAK0131904.1"/>
    </source>
</evidence>
<dbReference type="InterPro" id="IPR048978">
    <property type="entry name" value="AP5B1_N"/>
</dbReference>
<dbReference type="GO" id="GO:0015031">
    <property type="term" value="P:protein transport"/>
    <property type="evidence" value="ECO:0007669"/>
    <property type="project" value="UniProtKB-KW"/>
</dbReference>
<evidence type="ECO:0000256" key="2">
    <source>
        <dbReference type="ARBA" id="ARBA00022448"/>
    </source>
</evidence>
<evidence type="ECO:0000259" key="9">
    <source>
        <dbReference type="Pfam" id="PF21590"/>
    </source>
</evidence>
<evidence type="ECO:0000256" key="4">
    <source>
        <dbReference type="ARBA" id="ARBA00032431"/>
    </source>
</evidence>
<dbReference type="PANTHER" id="PTHR34033:SF1">
    <property type="entry name" value="AP-5 COMPLEX SUBUNIT BETA-1"/>
    <property type="match status" value="1"/>
</dbReference>
<dbReference type="InterPro" id="IPR016024">
    <property type="entry name" value="ARM-type_fold"/>
</dbReference>
<dbReference type="InterPro" id="IPR048979">
    <property type="entry name" value="AP5B1_middle"/>
</dbReference>
<accession>A0AA47M1K3</accession>
<evidence type="ECO:0000259" key="6">
    <source>
        <dbReference type="Pfam" id="PF21587"/>
    </source>
</evidence>
<dbReference type="SUPFAM" id="SSF48371">
    <property type="entry name" value="ARM repeat"/>
    <property type="match status" value="1"/>
</dbReference>
<feature type="compositionally biased region" description="Basic and acidic residues" evidence="5">
    <location>
        <begin position="718"/>
        <end position="729"/>
    </location>
</feature>
<dbReference type="GO" id="GO:0030119">
    <property type="term" value="C:AP-type membrane coat adaptor complex"/>
    <property type="evidence" value="ECO:0007669"/>
    <property type="project" value="TreeGrafter"/>
</dbReference>
<feature type="region of interest" description="Disordered" evidence="5">
    <location>
        <begin position="718"/>
        <end position="742"/>
    </location>
</feature>
<evidence type="ECO:0000256" key="1">
    <source>
        <dbReference type="ARBA" id="ARBA00018167"/>
    </source>
</evidence>
<dbReference type="PANTHER" id="PTHR34033">
    <property type="entry name" value="AP-5 COMPLEX SUBUNIT BETA-1"/>
    <property type="match status" value="1"/>
</dbReference>
<dbReference type="Pfam" id="PF21587">
    <property type="entry name" value="AP5B1_N"/>
    <property type="match status" value="1"/>
</dbReference>
<dbReference type="InterPro" id="IPR048981">
    <property type="entry name" value="AP5B1_C"/>
</dbReference>
<feature type="domain" description="AP-5 complex subunit beta-1 beta-barrel" evidence="8">
    <location>
        <begin position="778"/>
        <end position="849"/>
    </location>
</feature>
<reference evidence="10" key="1">
    <citation type="journal article" date="2023" name="Front. Mar. Sci.">
        <title>A new Merluccius polli reference genome to investigate the effects of global change in West African waters.</title>
        <authorList>
            <person name="Mateo J.L."/>
            <person name="Blanco-Fernandez C."/>
            <person name="Garcia-Vazquez E."/>
            <person name="Machado-Schiaffino G."/>
        </authorList>
    </citation>
    <scope>NUCLEOTIDE SEQUENCE</scope>
    <source>
        <strain evidence="10">C29</strain>
        <tissue evidence="10">Fin</tissue>
    </source>
</reference>
<name>A0AA47M1K3_MERPO</name>
<keyword evidence="11" id="KW-1185">Reference proteome</keyword>
<evidence type="ECO:0000259" key="8">
    <source>
        <dbReference type="Pfam" id="PF21589"/>
    </source>
</evidence>
<keyword evidence="2" id="KW-0813">Transport</keyword>
<evidence type="ECO:0000256" key="5">
    <source>
        <dbReference type="SAM" id="MobiDB-lite"/>
    </source>
</evidence>
<sequence length="996" mass="109933">MASSWVERISSFLRSPSRFLCCTTAELFLAELLREQRDDRVTYDVKVHIVIIIISSPWHLCPIPNLLIMLSPLCEYPTLLCPTASAGEETALELMSVFSHCPAKHTDLRCQLLITLTTVLVSTSCVSTHSHASRDLLDLLLPLVQDTYYDPHADALSSIRATACECLRELEACFPGLLSQHLELLNGLRQQDNSRHHQALSGLYTLVLRNAVHLLSWQTGAGAESLKALLGGNASVAWEADPDSVTLKNRDAPLPSVLVPIGAAPMLQTGPECKELRSILSSLLEESYLLTPLSQAALLHGLIEIVVMVSGVSPAIFKAQLLRLLGTSKLCLFHSTLLMKAAFTDSLFSVEDEAFVLKRLVALCQHPLLTTADKLFYTDCLLHFPENRPIGGADGEETLPVLLTPRLATALVPTVFNDTASMLARLNLASLVYLEEEEEHGEEENVIGGGGGGLLYLYDHLKLLLHIVERGGGREWVVTFFRVAFLFLCHFSHVERYADDLRRRLCGLYLQHARLAPHILNLADRAQDGPVEPGWAVALLRAQVVTAGVPLSGLSLPDLRWHLRVLARVAEEGQINQGSTLDFLFAITSSTSTAPWSGDWRLGSDTLAVCRHLLAHPSLDALLCPLADVLQHTALHHGDTDIRDHARLQYMLLTTLSREKLGGVLCARGAKEGRQDKKRSLSSIMVDSQDLTNALTIHHADTAVFQLVAQNHWGGPRRFSELTRTREEDSAGTGPGGPDTDVLSSYRSQLHGSSAASQISLSYELSHTDAHHPGRFDQLFSIRLHFEPTDGHYAELDDICVPCLFRERTTAPLVTLTLSPRAPYPTTLRCSAIFTTQDELTWHLALPDVRVAFHQLFKPLPVPASWGPSLQLRVFEELWDEFCSGEESVGEGGNPSPDRDSSLFCSQLGEAELVALVERHFAPYHVVDPCDAVGHKVLLFLPPRSHMLLKITPEEDAVQFNMATDNWRLLPHVNSFLRTITDWEGQNGVGSELTVL</sequence>
<evidence type="ECO:0000313" key="11">
    <source>
        <dbReference type="Proteomes" id="UP001174136"/>
    </source>
</evidence>
<dbReference type="Pfam" id="PF21589">
    <property type="entry name" value="AP5B1_barrel"/>
    <property type="match status" value="1"/>
</dbReference>
<dbReference type="GO" id="GO:0005765">
    <property type="term" value="C:lysosomal membrane"/>
    <property type="evidence" value="ECO:0007669"/>
    <property type="project" value="TreeGrafter"/>
</dbReference>
<gene>
    <name evidence="10" type="primary">ap5b1</name>
    <name evidence="10" type="ORF">N1851_033303</name>
</gene>
<comment type="caution">
    <text evidence="10">The sequence shown here is derived from an EMBL/GenBank/DDBJ whole genome shotgun (WGS) entry which is preliminary data.</text>
</comment>
<dbReference type="Proteomes" id="UP001174136">
    <property type="component" value="Unassembled WGS sequence"/>
</dbReference>